<dbReference type="PANTHER" id="PTHR43162">
    <property type="match status" value="1"/>
</dbReference>
<dbReference type="Proteomes" id="UP001224775">
    <property type="component" value="Unassembled WGS sequence"/>
</dbReference>
<comment type="caution">
    <text evidence="2">The sequence shown here is derived from an EMBL/GenBank/DDBJ whole genome shotgun (WGS) entry which is preliminary data.</text>
</comment>
<name>A0AAD9DAZ4_9STRA</name>
<keyword evidence="3" id="KW-1185">Reference proteome</keyword>
<proteinExistence type="predicted"/>
<dbReference type="InterPro" id="IPR051604">
    <property type="entry name" value="Ergot_Alk_Oxidoreductase"/>
</dbReference>
<gene>
    <name evidence="2" type="ORF">QTG54_010439</name>
</gene>
<feature type="region of interest" description="Disordered" evidence="1">
    <location>
        <begin position="373"/>
        <end position="392"/>
    </location>
</feature>
<accession>A0AAD9DAZ4</accession>
<organism evidence="2 3">
    <name type="scientific">Skeletonema marinoi</name>
    <dbReference type="NCBI Taxonomy" id="267567"/>
    <lineage>
        <taxon>Eukaryota</taxon>
        <taxon>Sar</taxon>
        <taxon>Stramenopiles</taxon>
        <taxon>Ochrophyta</taxon>
        <taxon>Bacillariophyta</taxon>
        <taxon>Coscinodiscophyceae</taxon>
        <taxon>Thalassiosirophycidae</taxon>
        <taxon>Thalassiosirales</taxon>
        <taxon>Skeletonemataceae</taxon>
        <taxon>Skeletonema</taxon>
        <taxon>Skeletonema marinoi-dohrnii complex</taxon>
    </lineage>
</organism>
<evidence type="ECO:0000256" key="1">
    <source>
        <dbReference type="SAM" id="MobiDB-lite"/>
    </source>
</evidence>
<reference evidence="2" key="1">
    <citation type="submission" date="2023-06" db="EMBL/GenBank/DDBJ databases">
        <title>Survivors Of The Sea: Transcriptome response of Skeletonema marinoi to long-term dormancy.</title>
        <authorList>
            <person name="Pinder M.I.M."/>
            <person name="Kourtchenko O."/>
            <person name="Robertson E.K."/>
            <person name="Larsson T."/>
            <person name="Maumus F."/>
            <person name="Osuna-Cruz C.M."/>
            <person name="Vancaester E."/>
            <person name="Stenow R."/>
            <person name="Vandepoele K."/>
            <person name="Ploug H."/>
            <person name="Bruchert V."/>
            <person name="Godhe A."/>
            <person name="Topel M."/>
        </authorList>
    </citation>
    <scope>NUCLEOTIDE SEQUENCE</scope>
    <source>
        <strain evidence="2">R05AC</strain>
    </source>
</reference>
<dbReference type="InterPro" id="IPR036291">
    <property type="entry name" value="NAD(P)-bd_dom_sf"/>
</dbReference>
<protein>
    <submittedName>
        <fullName evidence="2">NmrA-type oxidoreductase family protein</fullName>
    </submittedName>
</protein>
<dbReference type="Gene3D" id="3.40.50.720">
    <property type="entry name" value="NAD(P)-binding Rossmann-like Domain"/>
    <property type="match status" value="1"/>
</dbReference>
<dbReference type="PANTHER" id="PTHR43162:SF1">
    <property type="entry name" value="PRESTALK A DIFFERENTIATION PROTEIN A"/>
    <property type="match status" value="1"/>
</dbReference>
<dbReference type="AlphaFoldDB" id="A0AAD9DAZ4"/>
<dbReference type="SUPFAM" id="SSF51735">
    <property type="entry name" value="NAD(P)-binding Rossmann-fold domains"/>
    <property type="match status" value="1"/>
</dbReference>
<sequence>MNLHLSDLKKCFGFDGKTSVDQTGRVLVVDGHDVVGYRVVDQLAYVDYPLIRVGVRNTDDFQVKRWEENEYIIEKVTFDWVDESTYDIALEDVKTVFVTTPMKPANWDVHFPKFLDACHRAKVKKIVKLSFYHSIQSRIENPRQCFGSQEYTAEPGYGIPTVPFVKKHALCDGDLILRKEFDATIIFATHLMSNVFRYGFQRQGLTKDHEFYGASQGKHVNYVSPNDVADIAIKAFFDEIHIREAHNVLGPFPLMDKEVAALLSESLHTAITYVEKPLDFFDKNTAALENIKASGMEEDFPHGDFKRVMNRSPQSFREYLKDTYRMSPFERKVVGAFHPMKLDELKVTREEETKEEIELADGAEGIEVTAEGAVEKEVDSSTEQVGTTQMAQ</sequence>
<evidence type="ECO:0000313" key="3">
    <source>
        <dbReference type="Proteomes" id="UP001224775"/>
    </source>
</evidence>
<evidence type="ECO:0000313" key="2">
    <source>
        <dbReference type="EMBL" id="KAK1739123.1"/>
    </source>
</evidence>
<feature type="compositionally biased region" description="Polar residues" evidence="1">
    <location>
        <begin position="381"/>
        <end position="392"/>
    </location>
</feature>
<dbReference type="EMBL" id="JATAAI010000019">
    <property type="protein sequence ID" value="KAK1739123.1"/>
    <property type="molecule type" value="Genomic_DNA"/>
</dbReference>